<dbReference type="GeneID" id="93091474"/>
<keyword evidence="2" id="KW-1185">Reference proteome</keyword>
<organism evidence="1 2">
    <name type="scientific">Campylobacter sputorum subsp. sputorum</name>
    <dbReference type="NCBI Taxonomy" id="32024"/>
    <lineage>
        <taxon>Bacteria</taxon>
        <taxon>Pseudomonadati</taxon>
        <taxon>Campylobacterota</taxon>
        <taxon>Epsilonproteobacteria</taxon>
        <taxon>Campylobacterales</taxon>
        <taxon>Campylobacteraceae</taxon>
        <taxon>Campylobacter</taxon>
    </lineage>
</organism>
<evidence type="ECO:0000313" key="1">
    <source>
        <dbReference type="EMBL" id="SUX10842.1"/>
    </source>
</evidence>
<dbReference type="AlphaFoldDB" id="A0A381DJG7"/>
<dbReference type="STRING" id="32024.GCA_000788295_01496"/>
<name>A0A381DJG7_9BACT</name>
<accession>A0A381DJG7</accession>
<evidence type="ECO:0000313" key="2">
    <source>
        <dbReference type="Proteomes" id="UP000254920"/>
    </source>
</evidence>
<sequence length="43" mass="4732">MQIYEAIILIALAALAGYYIYKKTFKTGGCGCGKKDCCSKKKH</sequence>
<dbReference type="Proteomes" id="UP000254920">
    <property type="component" value="Unassembled WGS sequence"/>
</dbReference>
<reference evidence="1 2" key="1">
    <citation type="submission" date="2018-06" db="EMBL/GenBank/DDBJ databases">
        <authorList>
            <consortium name="Pathogen Informatics"/>
            <person name="Doyle S."/>
        </authorList>
    </citation>
    <scope>NUCLEOTIDE SEQUENCE [LARGE SCALE GENOMIC DNA]</scope>
    <source>
        <strain evidence="1 2">NCTC12475</strain>
    </source>
</reference>
<dbReference type="RefSeq" id="WP_089183202.1">
    <property type="nucleotide sequence ID" value="NZ_CP043427.1"/>
</dbReference>
<proteinExistence type="predicted"/>
<protein>
    <submittedName>
        <fullName evidence="1">Uncharacterized protein</fullName>
    </submittedName>
</protein>
<gene>
    <name evidence="1" type="ORF">NCTC12475_01053</name>
</gene>
<dbReference type="EMBL" id="UFVD01000001">
    <property type="protein sequence ID" value="SUX10842.1"/>
    <property type="molecule type" value="Genomic_DNA"/>
</dbReference>